<accession>A0A5J4VH71</accession>
<feature type="non-terminal residue" evidence="1">
    <location>
        <position position="801"/>
    </location>
</feature>
<comment type="caution">
    <text evidence="1">The sequence shown here is derived from an EMBL/GenBank/DDBJ whole genome shotgun (WGS) entry which is preliminary data.</text>
</comment>
<protein>
    <recommendedName>
        <fullName evidence="3">Right handed beta helix domain-containing protein</fullName>
    </recommendedName>
</protein>
<evidence type="ECO:0008006" key="3">
    <source>
        <dbReference type="Google" id="ProtNLM"/>
    </source>
</evidence>
<dbReference type="Proteomes" id="UP000324800">
    <property type="component" value="Unassembled WGS sequence"/>
</dbReference>
<dbReference type="InterPro" id="IPR011050">
    <property type="entry name" value="Pectin_lyase_fold/virulence"/>
</dbReference>
<name>A0A5J4VH71_9EUKA</name>
<dbReference type="AlphaFoldDB" id="A0A5J4VH71"/>
<gene>
    <name evidence="1" type="ORF">EZS28_022592</name>
</gene>
<dbReference type="SUPFAM" id="SSF51126">
    <property type="entry name" value="Pectin lyase-like"/>
    <property type="match status" value="2"/>
</dbReference>
<proteinExistence type="predicted"/>
<reference evidence="1 2" key="1">
    <citation type="submission" date="2019-03" db="EMBL/GenBank/DDBJ databases">
        <title>Single cell metagenomics reveals metabolic interactions within the superorganism composed of flagellate Streblomastix strix and complex community of Bacteroidetes bacteria on its surface.</title>
        <authorList>
            <person name="Treitli S.C."/>
            <person name="Kolisko M."/>
            <person name="Husnik F."/>
            <person name="Keeling P."/>
            <person name="Hampl V."/>
        </authorList>
    </citation>
    <scope>NUCLEOTIDE SEQUENCE [LARGE SCALE GENOMIC DNA]</scope>
    <source>
        <strain evidence="1">ST1C</strain>
    </source>
</reference>
<organism evidence="1 2">
    <name type="scientific">Streblomastix strix</name>
    <dbReference type="NCBI Taxonomy" id="222440"/>
    <lineage>
        <taxon>Eukaryota</taxon>
        <taxon>Metamonada</taxon>
        <taxon>Preaxostyla</taxon>
        <taxon>Oxymonadida</taxon>
        <taxon>Streblomastigidae</taxon>
        <taxon>Streblomastix</taxon>
    </lineage>
</organism>
<dbReference type="EMBL" id="SNRW01007082">
    <property type="protein sequence ID" value="KAA6381880.1"/>
    <property type="molecule type" value="Genomic_DNA"/>
</dbReference>
<sequence>MHKMLNYYNRIKILTLHKEIVYILPTTTYSQVQIRSNAISGTYTNQTLTGDAALSSPAVTATGYQWIGGGDLTISNCIFQQILLNPESLLDLSPTATDDTATISDCVFQNISIDISLSIDSTTQIIPIVINFDLSGSVKVFTVLIERTRFINTHGTCAGAVAIYSPQTAFDGSSGTVTFTQCLFCRTVAEFGAQYIQGTTYGNAVYYGADVLKPTISTANYIQSYTDCDSPSVALEAMEDITEYDYLMKMFPTAVVINITGGDSNPGTTVLPMKTLFGALWLCTPKKADFIGSTLDHGLVPVTITFGTGNYTESKTSFIFLERLTISGAGTQDATITTIQNNATVADYLIISIADDNIDCVITIEKIKFQQVQSTTNPLIFLPLGEIQISQCVFITNDTTVAHTQSFLLIQASHQARDIFVAGGVGTIANAEVEVKLLSTNFANANFSNIFAVSVTGGASATLTNCTFENISASGTDSGALGVDLSTQDVQLSGCTFSSCVCSGSGHSSACVIQAPTSGDSSIDSLLLRLQIAPVITFTNCTFSNNQGQGAGAVEFYDRWSLQFAFVSCSFVTNTASGSAQDVFVDLKLSSDGSTTPRLVDIELIQKAFGGCTSTSGDTGKIIGTGNPASGSPGFLNLDKVLPSTLATASSSTVKTALLEGESNITFFFLNVTAAMTNATDGPDRPRLISINDGNYVEPLGIVVGARGFDVEGQGADRASITNSGNAGLIWWLFLVTGGSLQLQGLKLQQSFTTSPYGAFIFLRGDGALIMNSIQIVHTDQTHAQKSGTIEATAGSVSFEN</sequence>
<evidence type="ECO:0000313" key="2">
    <source>
        <dbReference type="Proteomes" id="UP000324800"/>
    </source>
</evidence>
<evidence type="ECO:0000313" key="1">
    <source>
        <dbReference type="EMBL" id="KAA6381880.1"/>
    </source>
</evidence>